<dbReference type="VEuPathDB" id="TrichDB:TVAGG3_0173740"/>
<dbReference type="VEuPathDB" id="TrichDB:TVAG_094790"/>
<dbReference type="STRING" id="5722.A2FWA8"/>
<dbReference type="RefSeq" id="XP_001303740.1">
    <property type="nucleotide sequence ID" value="XM_001303739.1"/>
</dbReference>
<gene>
    <name evidence="2" type="ORF">TVAG_094790</name>
</gene>
<dbReference type="PANTHER" id="PTHR10644">
    <property type="entry name" value="DNA REPAIR/RNA PROCESSING CPSF FAMILY"/>
    <property type="match status" value="1"/>
</dbReference>
<dbReference type="GO" id="GO:0003676">
    <property type="term" value="F:nucleic acid binding"/>
    <property type="evidence" value="ECO:0007669"/>
    <property type="project" value="InterPro"/>
</dbReference>
<sequence>MSNDSLIFVHKALQDDQQVTRLVAIRNSDGDCLLLVMAQGNTMNLIDPKSFEITEKYPFMSPIVGLEALETESPSVFVLLRNLHWYIFQLPELIAAGSFHTPNLVKDRRFLLPVENYAENGSTCQNPISTAAIRFIENKIPIAIHPQYIAVHIVHNCIHIIPIKQPNNIIILKINYPNIVDIAFIGPVNYSTRLAILCDPEFSRKDYGDEKVAKQRVFVVYSLQRGTTEFKQEFSLDVKPDSHTILPLSPARESSAIVFTLDGVIRITAPEGLNQDVEHITLFLEGLVLLCEHYSEDIYFLGDSNGGLVVALLPTEGRPSSLKLKYTGPLSSIVTIDKSHFSVSNTFGDTTFFYAEFGDNVRKIEPIKTIEATGTVRSLTTLQSGDVRMLAGRGIAAKMMTFHMSMECEKICSFNLDGCLSVFLSSLVSDKDQFLLVMSFLDRTMICQTDGLSFKPITVDGFIENEPTILFTDIDNSKLIQVTSKHVSLFTKEKVTIQLEFEGISCASCVENNLLVCDTSNTVVQFEITDRINEIKKFTINDPILFCSISENGNIALITTRCEVLLYMANSDSPLHFSPLEIDRESPSSLIVLDKENKTELYIGTYDGNLIKVTKDSKTSEKVGDTFVKLTLYKNTIYGSTTTPFLLTKDEILTSIGCDECTEISVCKDIIVTLHNNKLQTFRCNGGRRGYSKLDFTSPDAVDAKFFSPSKCVVLEDVIDKTIQTAKENLTLYKNGKKVLSLPSETGRVSLFDMIELNGKSLIILGLDNCSIRLFDESMSECCIPQKTSGIPTAAIVCNSMLVVAEGKQLSLYNPQFLHTTIELDRVCLIPAHVLATSMDVCNDYLIVGDAIKSISVYKITNDSITLVGGDPQCKGICRVCCFRNFIFASTYNSCLYLFEMNEKGEVNEISGIMTDSMVSVIKSDSKGLIYGTECGGVYRVDFCESNVLLKLRDIFENEKINFCARRNIENRVRFDVEDPFVDLDNIAILGRLQQQKFENLLESAGCSKEEYNNLISNL</sequence>
<dbReference type="GO" id="GO:0005634">
    <property type="term" value="C:nucleus"/>
    <property type="evidence" value="ECO:0000318"/>
    <property type="project" value="GO_Central"/>
</dbReference>
<dbReference type="SMR" id="A2FWA8"/>
<dbReference type="SUPFAM" id="SSF50978">
    <property type="entry name" value="WD40 repeat-like"/>
    <property type="match status" value="2"/>
</dbReference>
<dbReference type="FunCoup" id="A2FWA8">
    <property type="interactions" value="1040"/>
</dbReference>
<dbReference type="Proteomes" id="UP000001542">
    <property type="component" value="Unassembled WGS sequence"/>
</dbReference>
<dbReference type="AlphaFoldDB" id="A2FWA8"/>
<organism evidence="2 3">
    <name type="scientific">Trichomonas vaginalis (strain ATCC PRA-98 / G3)</name>
    <dbReference type="NCBI Taxonomy" id="412133"/>
    <lineage>
        <taxon>Eukaryota</taxon>
        <taxon>Metamonada</taxon>
        <taxon>Parabasalia</taxon>
        <taxon>Trichomonadida</taxon>
        <taxon>Trichomonadidae</taxon>
        <taxon>Trichomonas</taxon>
    </lineage>
</organism>
<dbReference type="InterPro" id="IPR036322">
    <property type="entry name" value="WD40_repeat_dom_sf"/>
</dbReference>
<reference evidence="2" key="2">
    <citation type="journal article" date="2007" name="Science">
        <title>Draft genome sequence of the sexually transmitted pathogen Trichomonas vaginalis.</title>
        <authorList>
            <person name="Carlton J.M."/>
            <person name="Hirt R.P."/>
            <person name="Silva J.C."/>
            <person name="Delcher A.L."/>
            <person name="Schatz M."/>
            <person name="Zhao Q."/>
            <person name="Wortman J.R."/>
            <person name="Bidwell S.L."/>
            <person name="Alsmark U.C.M."/>
            <person name="Besteiro S."/>
            <person name="Sicheritz-Ponten T."/>
            <person name="Noel C.J."/>
            <person name="Dacks J.B."/>
            <person name="Foster P.G."/>
            <person name="Simillion C."/>
            <person name="Van de Peer Y."/>
            <person name="Miranda-Saavedra D."/>
            <person name="Barton G.J."/>
            <person name="Westrop G.D."/>
            <person name="Mueller S."/>
            <person name="Dessi D."/>
            <person name="Fiori P.L."/>
            <person name="Ren Q."/>
            <person name="Paulsen I."/>
            <person name="Zhang H."/>
            <person name="Bastida-Corcuera F.D."/>
            <person name="Simoes-Barbosa A."/>
            <person name="Brown M.T."/>
            <person name="Hayes R.D."/>
            <person name="Mukherjee M."/>
            <person name="Okumura C.Y."/>
            <person name="Schneider R."/>
            <person name="Smith A.J."/>
            <person name="Vanacova S."/>
            <person name="Villalvazo M."/>
            <person name="Haas B.J."/>
            <person name="Pertea M."/>
            <person name="Feldblyum T.V."/>
            <person name="Utterback T.R."/>
            <person name="Shu C.L."/>
            <person name="Osoegawa K."/>
            <person name="de Jong P.J."/>
            <person name="Hrdy I."/>
            <person name="Horvathova L."/>
            <person name="Zubacova Z."/>
            <person name="Dolezal P."/>
            <person name="Malik S.B."/>
            <person name="Logsdon J.M. Jr."/>
            <person name="Henze K."/>
            <person name="Gupta A."/>
            <person name="Wang C.C."/>
            <person name="Dunne R.L."/>
            <person name="Upcroft J.A."/>
            <person name="Upcroft P."/>
            <person name="White O."/>
            <person name="Salzberg S.L."/>
            <person name="Tang P."/>
            <person name="Chiu C.-H."/>
            <person name="Lee Y.-S."/>
            <person name="Embley T.M."/>
            <person name="Coombs G.H."/>
            <person name="Mottram J.C."/>
            <person name="Tachezy J."/>
            <person name="Fraser-Liggett C.M."/>
            <person name="Johnson P.J."/>
        </authorList>
    </citation>
    <scope>NUCLEOTIDE SEQUENCE [LARGE SCALE GENOMIC DNA]</scope>
    <source>
        <strain evidence="2">G3</strain>
    </source>
</reference>
<keyword evidence="3" id="KW-1185">Reference proteome</keyword>
<dbReference type="InParanoid" id="A2FWA8"/>
<evidence type="ECO:0000259" key="1">
    <source>
        <dbReference type="Pfam" id="PF23726"/>
    </source>
</evidence>
<evidence type="ECO:0000313" key="2">
    <source>
        <dbReference type="EMBL" id="EAX90810.1"/>
    </source>
</evidence>
<dbReference type="Pfam" id="PF23726">
    <property type="entry name" value="Beta-prop_RSE1_2nd"/>
    <property type="match status" value="1"/>
</dbReference>
<dbReference type="Gene3D" id="2.130.10.10">
    <property type="entry name" value="YVTN repeat-like/Quinoprotein amine dehydrogenase"/>
    <property type="match status" value="2"/>
</dbReference>
<name>A2FWA8_TRIV3</name>
<protein>
    <recommendedName>
        <fullName evidence="1">RSE1/DDB1/CPSF1 second beta-propeller domain-containing protein</fullName>
    </recommendedName>
</protein>
<feature type="domain" description="RSE1/DDB1/CPSF1 second beta-propeller" evidence="1">
    <location>
        <begin position="410"/>
        <end position="629"/>
    </location>
</feature>
<reference evidence="2" key="1">
    <citation type="submission" date="2006-10" db="EMBL/GenBank/DDBJ databases">
        <authorList>
            <person name="Amadeo P."/>
            <person name="Zhao Q."/>
            <person name="Wortman J."/>
            <person name="Fraser-Liggett C."/>
            <person name="Carlton J."/>
        </authorList>
    </citation>
    <scope>NUCLEOTIDE SEQUENCE</scope>
    <source>
        <strain evidence="2">G3</strain>
    </source>
</reference>
<dbReference type="InterPro" id="IPR058543">
    <property type="entry name" value="Beta-prop_RSE1/DDB1/CPSF1_2nd"/>
</dbReference>
<dbReference type="InterPro" id="IPR050358">
    <property type="entry name" value="RSE1/DDB1/CFT1"/>
</dbReference>
<dbReference type="OrthoDB" id="433457at2759"/>
<dbReference type="EMBL" id="DS114081">
    <property type="protein sequence ID" value="EAX90810.1"/>
    <property type="molecule type" value="Genomic_DNA"/>
</dbReference>
<dbReference type="KEGG" id="tva:4748501"/>
<evidence type="ECO:0000313" key="3">
    <source>
        <dbReference type="Proteomes" id="UP000001542"/>
    </source>
</evidence>
<accession>A2FWA8</accession>
<dbReference type="InterPro" id="IPR015943">
    <property type="entry name" value="WD40/YVTN_repeat-like_dom_sf"/>
</dbReference>
<proteinExistence type="predicted"/>